<evidence type="ECO:0000259" key="8">
    <source>
        <dbReference type="Pfam" id="PF12627"/>
    </source>
</evidence>
<organism evidence="9 10">
    <name type="scientific">Neocallimastix californiae</name>
    <dbReference type="NCBI Taxonomy" id="1754190"/>
    <lineage>
        <taxon>Eukaryota</taxon>
        <taxon>Fungi</taxon>
        <taxon>Fungi incertae sedis</taxon>
        <taxon>Chytridiomycota</taxon>
        <taxon>Chytridiomycota incertae sedis</taxon>
        <taxon>Neocallimastigomycetes</taxon>
        <taxon>Neocallimastigales</taxon>
        <taxon>Neocallimastigaceae</taxon>
        <taxon>Neocallimastix</taxon>
    </lineage>
</organism>
<comment type="caution">
    <text evidence="9">The sequence shown here is derived from an EMBL/GenBank/DDBJ whole genome shotgun (WGS) entry which is preliminary data.</text>
</comment>
<dbReference type="Proteomes" id="UP000193920">
    <property type="component" value="Unassembled WGS sequence"/>
</dbReference>
<dbReference type="GO" id="GO:0052929">
    <property type="term" value="F:ATP:3'-cytidine-cytidine-tRNA adenylyltransferase activity"/>
    <property type="evidence" value="ECO:0007669"/>
    <property type="project" value="TreeGrafter"/>
</dbReference>
<evidence type="ECO:0000256" key="2">
    <source>
        <dbReference type="ARBA" id="ARBA00022679"/>
    </source>
</evidence>
<dbReference type="SUPFAM" id="SSF81301">
    <property type="entry name" value="Nucleotidyltransferase"/>
    <property type="match status" value="1"/>
</dbReference>
<dbReference type="GO" id="GO:0001680">
    <property type="term" value="P:tRNA 3'-terminal CCA addition"/>
    <property type="evidence" value="ECO:0007669"/>
    <property type="project" value="UniProtKB-ARBA"/>
</dbReference>
<gene>
    <name evidence="9" type="ORF">LY90DRAFT_512937</name>
</gene>
<evidence type="ECO:0000256" key="1">
    <source>
        <dbReference type="ARBA" id="ARBA00007265"/>
    </source>
</evidence>
<evidence type="ECO:0000256" key="4">
    <source>
        <dbReference type="ARBA" id="ARBA00022884"/>
    </source>
</evidence>
<accession>A0A1Y2B302</accession>
<reference evidence="9 10" key="1">
    <citation type="submission" date="2016-08" db="EMBL/GenBank/DDBJ databases">
        <title>A Parts List for Fungal Cellulosomes Revealed by Comparative Genomics.</title>
        <authorList>
            <consortium name="DOE Joint Genome Institute"/>
            <person name="Haitjema C.H."/>
            <person name="Gilmore S.P."/>
            <person name="Henske J.K."/>
            <person name="Solomon K.V."/>
            <person name="De Groot R."/>
            <person name="Kuo A."/>
            <person name="Mondo S.J."/>
            <person name="Salamov A.A."/>
            <person name="Labutti K."/>
            <person name="Zhao Z."/>
            <person name="Chiniquy J."/>
            <person name="Barry K."/>
            <person name="Brewer H.M."/>
            <person name="Purvine S.O."/>
            <person name="Wright A.T."/>
            <person name="Boxma B."/>
            <person name="Van Alen T."/>
            <person name="Hackstein J.H."/>
            <person name="Baker S.E."/>
            <person name="Grigoriev I.V."/>
            <person name="O'Malley M.A."/>
        </authorList>
    </citation>
    <scope>NUCLEOTIDE SEQUENCE [LARGE SCALE GENOMIC DNA]</scope>
    <source>
        <strain evidence="9 10">G1</strain>
    </source>
</reference>
<keyword evidence="10" id="KW-1185">Reference proteome</keyword>
<dbReference type="PANTHER" id="PTHR13734:SF5">
    <property type="entry name" value="CCA TRNA NUCLEOTIDYLTRANSFERASE, MITOCHONDRIAL"/>
    <property type="match status" value="1"/>
</dbReference>
<comment type="similarity">
    <text evidence="1 5">Belongs to the tRNA nucleotidyltransferase/poly(A) polymerase family.</text>
</comment>
<evidence type="ECO:0000313" key="10">
    <source>
        <dbReference type="Proteomes" id="UP000193920"/>
    </source>
</evidence>
<dbReference type="Pfam" id="PF12627">
    <property type="entry name" value="PolyA_pol_RNAbd"/>
    <property type="match status" value="1"/>
</dbReference>
<keyword evidence="4 5" id="KW-0694">RNA-binding</keyword>
<dbReference type="Gene3D" id="3.30.460.10">
    <property type="entry name" value="Beta Polymerase, domain 2"/>
    <property type="match status" value="1"/>
</dbReference>
<dbReference type="Gene3D" id="1.10.3090.10">
    <property type="entry name" value="cca-adding enzyme, domain 2"/>
    <property type="match status" value="1"/>
</dbReference>
<dbReference type="InterPro" id="IPR043519">
    <property type="entry name" value="NT_sf"/>
</dbReference>
<dbReference type="Pfam" id="PF01743">
    <property type="entry name" value="PolyA_pol"/>
    <property type="match status" value="1"/>
</dbReference>
<name>A0A1Y2B302_9FUNG</name>
<dbReference type="STRING" id="1754190.A0A1Y2B302"/>
<dbReference type="CDD" id="cd05398">
    <property type="entry name" value="NT_ClassII-CCAase"/>
    <property type="match status" value="1"/>
</dbReference>
<dbReference type="AlphaFoldDB" id="A0A1Y2B302"/>
<dbReference type="InterPro" id="IPR002646">
    <property type="entry name" value="PolA_pol_head_dom"/>
</dbReference>
<feature type="compositionally biased region" description="Basic and acidic residues" evidence="6">
    <location>
        <begin position="286"/>
        <end position="305"/>
    </location>
</feature>
<evidence type="ECO:0000256" key="3">
    <source>
        <dbReference type="ARBA" id="ARBA00022741"/>
    </source>
</evidence>
<evidence type="ECO:0000256" key="6">
    <source>
        <dbReference type="SAM" id="MobiDB-lite"/>
    </source>
</evidence>
<feature type="compositionally biased region" description="Low complexity" evidence="6">
    <location>
        <begin position="306"/>
        <end position="334"/>
    </location>
</feature>
<keyword evidence="2 5" id="KW-0808">Transferase</keyword>
<sequence length="592" mass="68041">MKINLTQNENKIFDTLRKVCNYIEEKGKEKPTLRIAGGWVRDKLLGLESNDIDVAVDNMMGYDFAVLVREYMLNNNLEVSHMARVAANPEKNKNMETATGKVLGQSLDFVNLRSDTPTVFDSSEPNGYTVNYGTPVVDAFRRDITINALFYNIQTQEVEDFTKMGLDDLRNKIIRTPLPPHETFNDDPLRTLRVIRFASHFGYEIEKSVLEAIKDKDIQEMLSTHTSRSRIGEELNKMLNGNDPLRACEYLYDLNLYKIVFARPPENTVVTIRSALSKDQVKKIQDQIQKKGSKSRNELSEKKSTTEASSTNNIINNATKNTNNSNTNDNASSTMDEKIKHLTSTVESILEDKETTKSEIDISIGLKAVKALHTIIEKELYISFISKEYYPLSKKYIRFLYLASLLLPYKKITFLERRREAVKSAPATVYIIRDALTFSREDIDTVSKLHSILSETQKVINESYETKNKDREFYGLYLLNAAASPIKEKWPLTLILSFIDEIYNIEDKNKITEIHNKYKFFYDAINKFNLDDIHHFQPIINGKVACKLLGIKQGPIVGEILKSVVSWQLRNPEGTKEECERWLKEEMKDSMI</sequence>
<feature type="domain" description="Poly A polymerase head" evidence="7">
    <location>
        <begin position="33"/>
        <end position="175"/>
    </location>
</feature>
<dbReference type="OrthoDB" id="445712at2759"/>
<dbReference type="EMBL" id="MCOG01000181">
    <property type="protein sequence ID" value="ORY29209.1"/>
    <property type="molecule type" value="Genomic_DNA"/>
</dbReference>
<dbReference type="GO" id="GO:0052927">
    <property type="term" value="F:CC tRNA cytidylyltransferase activity"/>
    <property type="evidence" value="ECO:0007669"/>
    <property type="project" value="TreeGrafter"/>
</dbReference>
<dbReference type="InterPro" id="IPR032828">
    <property type="entry name" value="PolyA_RNA-bd"/>
</dbReference>
<dbReference type="PANTHER" id="PTHR13734">
    <property type="entry name" value="TRNA-NUCLEOTIDYLTRANSFERASE"/>
    <property type="match status" value="1"/>
</dbReference>
<protein>
    <submittedName>
        <fullName evidence="9">Poly A polymerase C-terminal region-like protein</fullName>
    </submittedName>
</protein>
<proteinExistence type="inferred from homology"/>
<dbReference type="SUPFAM" id="SSF81891">
    <property type="entry name" value="Poly A polymerase C-terminal region-like"/>
    <property type="match status" value="2"/>
</dbReference>
<dbReference type="GO" id="GO:0003723">
    <property type="term" value="F:RNA binding"/>
    <property type="evidence" value="ECO:0007669"/>
    <property type="project" value="UniProtKB-KW"/>
</dbReference>
<evidence type="ECO:0000256" key="5">
    <source>
        <dbReference type="RuleBase" id="RU003953"/>
    </source>
</evidence>
<feature type="region of interest" description="Disordered" evidence="6">
    <location>
        <begin position="286"/>
        <end position="334"/>
    </location>
</feature>
<dbReference type="GO" id="GO:0000166">
    <property type="term" value="F:nucleotide binding"/>
    <property type="evidence" value="ECO:0007669"/>
    <property type="project" value="UniProtKB-KW"/>
</dbReference>
<keyword evidence="3" id="KW-0547">Nucleotide-binding</keyword>
<evidence type="ECO:0000313" key="9">
    <source>
        <dbReference type="EMBL" id="ORY29209.1"/>
    </source>
</evidence>
<feature type="domain" description="tRNA nucleotidyltransferase/poly(A) polymerase RNA and SrmB- binding" evidence="8">
    <location>
        <begin position="202"/>
        <end position="261"/>
    </location>
</feature>
<evidence type="ECO:0000259" key="7">
    <source>
        <dbReference type="Pfam" id="PF01743"/>
    </source>
</evidence>